<evidence type="ECO:0000256" key="3">
    <source>
        <dbReference type="ARBA" id="ARBA00022475"/>
    </source>
</evidence>
<reference evidence="9" key="1">
    <citation type="submission" date="2022-03" db="EMBL/GenBank/DDBJ databases">
        <authorList>
            <person name="Brunel B."/>
        </authorList>
    </citation>
    <scope>NUCLEOTIDE SEQUENCE</scope>
    <source>
        <strain evidence="9">STM4922sample</strain>
    </source>
</reference>
<keyword evidence="7 8" id="KW-0472">Membrane</keyword>
<comment type="subcellular location">
    <subcellularLocation>
        <location evidence="1">Cell membrane</location>
        <topology evidence="1">Multi-pass membrane protein</topology>
    </subcellularLocation>
</comment>
<feature type="transmembrane region" description="Helical" evidence="8">
    <location>
        <begin position="275"/>
        <end position="294"/>
    </location>
</feature>
<keyword evidence="6 8" id="KW-1133">Transmembrane helix</keyword>
<evidence type="ECO:0000256" key="4">
    <source>
        <dbReference type="ARBA" id="ARBA00022519"/>
    </source>
</evidence>
<sequence>MSVTTTTPDRRRGFRLLALDMNEIGLIVILLLLYFGFGATTNGFLSANNHLSLLRDAASIAIAAWAVTLIIIAGEIDVSVGPMVAFTSVCLAFMLKADVNVALAILAALAIGGALGTFAGSLRAYFGVPSFVATLGLWSALRGMSFFTTNALPVTFPDNAFLDILADNMFGIPTSAIVMLVLFAIFSFVSQKTAYGRSIFAVGGNANAAELCGINVARIRVLIFTTSGVMAALAGVLLTARLGSGNAGTASGLEFDVIAAVVIGGTALSGGRGSMLGTLLGVFVITLIGNGLVLRGINPFFQEVVRGVIIVAAVLANILVTRYRERRIFGAC</sequence>
<keyword evidence="2" id="KW-0813">Transport</keyword>
<comment type="caution">
    <text evidence="9">The sequence shown here is derived from an EMBL/GenBank/DDBJ whole genome shotgun (WGS) entry which is preliminary data.</text>
</comment>
<accession>A0ABM9DV44</accession>
<name>A0ABM9DV44_9HYPH</name>
<evidence type="ECO:0000256" key="1">
    <source>
        <dbReference type="ARBA" id="ARBA00004651"/>
    </source>
</evidence>
<dbReference type="InterPro" id="IPR001851">
    <property type="entry name" value="ABC_transp_permease"/>
</dbReference>
<evidence type="ECO:0000256" key="2">
    <source>
        <dbReference type="ARBA" id="ARBA00022448"/>
    </source>
</evidence>
<feature type="transmembrane region" description="Helical" evidence="8">
    <location>
        <begin position="248"/>
        <end position="268"/>
    </location>
</feature>
<feature type="transmembrane region" description="Helical" evidence="8">
    <location>
        <begin position="169"/>
        <end position="189"/>
    </location>
</feature>
<organism evidence="9 10">
    <name type="scientific">Mesorhizobium ventifaucium</name>
    <dbReference type="NCBI Taxonomy" id="666020"/>
    <lineage>
        <taxon>Bacteria</taxon>
        <taxon>Pseudomonadati</taxon>
        <taxon>Pseudomonadota</taxon>
        <taxon>Alphaproteobacteria</taxon>
        <taxon>Hyphomicrobiales</taxon>
        <taxon>Phyllobacteriaceae</taxon>
        <taxon>Mesorhizobium</taxon>
    </lineage>
</organism>
<evidence type="ECO:0000256" key="6">
    <source>
        <dbReference type="ARBA" id="ARBA00022989"/>
    </source>
</evidence>
<dbReference type="Pfam" id="PF02653">
    <property type="entry name" value="BPD_transp_2"/>
    <property type="match status" value="1"/>
</dbReference>
<evidence type="ECO:0000256" key="8">
    <source>
        <dbReference type="SAM" id="Phobius"/>
    </source>
</evidence>
<evidence type="ECO:0000313" key="10">
    <source>
        <dbReference type="Proteomes" id="UP001152604"/>
    </source>
</evidence>
<keyword evidence="10" id="KW-1185">Reference proteome</keyword>
<feature type="transmembrane region" description="Helical" evidence="8">
    <location>
        <begin position="221"/>
        <end position="242"/>
    </location>
</feature>
<protein>
    <submittedName>
        <fullName evidence="9">ABC transporter membrane subunit YphD</fullName>
    </submittedName>
</protein>
<evidence type="ECO:0000256" key="5">
    <source>
        <dbReference type="ARBA" id="ARBA00022692"/>
    </source>
</evidence>
<feature type="transmembrane region" description="Helical" evidence="8">
    <location>
        <begin position="57"/>
        <end position="76"/>
    </location>
</feature>
<keyword evidence="3" id="KW-1003">Cell membrane</keyword>
<feature type="transmembrane region" description="Helical" evidence="8">
    <location>
        <begin position="300"/>
        <end position="320"/>
    </location>
</feature>
<proteinExistence type="predicted"/>
<feature type="transmembrane region" description="Helical" evidence="8">
    <location>
        <begin position="101"/>
        <end position="119"/>
    </location>
</feature>
<dbReference type="RefSeq" id="WP_254025507.1">
    <property type="nucleotide sequence ID" value="NZ_CAKXZS010000018.1"/>
</dbReference>
<feature type="transmembrane region" description="Helical" evidence="8">
    <location>
        <begin position="131"/>
        <end position="149"/>
    </location>
</feature>
<dbReference type="PANTHER" id="PTHR32196:SF21">
    <property type="entry name" value="ABC TRANSPORTER PERMEASE PROTEIN YPHD-RELATED"/>
    <property type="match status" value="1"/>
</dbReference>
<dbReference type="EMBL" id="CAKXZS010000018">
    <property type="protein sequence ID" value="CAH2400585.1"/>
    <property type="molecule type" value="Genomic_DNA"/>
</dbReference>
<dbReference type="Proteomes" id="UP001152604">
    <property type="component" value="Unassembled WGS sequence"/>
</dbReference>
<evidence type="ECO:0000313" key="9">
    <source>
        <dbReference type="EMBL" id="CAH2400585.1"/>
    </source>
</evidence>
<dbReference type="CDD" id="cd06579">
    <property type="entry name" value="TM_PBP1_transp_AraH_like"/>
    <property type="match status" value="1"/>
</dbReference>
<evidence type="ECO:0000256" key="7">
    <source>
        <dbReference type="ARBA" id="ARBA00023136"/>
    </source>
</evidence>
<dbReference type="PANTHER" id="PTHR32196">
    <property type="entry name" value="ABC TRANSPORTER PERMEASE PROTEIN YPHD-RELATED-RELATED"/>
    <property type="match status" value="1"/>
</dbReference>
<keyword evidence="4" id="KW-0997">Cell inner membrane</keyword>
<feature type="transmembrane region" description="Helical" evidence="8">
    <location>
        <begin position="24"/>
        <end position="45"/>
    </location>
</feature>
<keyword evidence="5 8" id="KW-0812">Transmembrane</keyword>
<gene>
    <name evidence="9" type="primary">yphD</name>
    <name evidence="9" type="ORF">MES4922_250084</name>
</gene>